<gene>
    <name evidence="2" type="ORF">JR050_10825</name>
</gene>
<accession>A0ABS2DI30</accession>
<protein>
    <recommendedName>
        <fullName evidence="4">DUF2564 family protein</fullName>
    </recommendedName>
</protein>
<evidence type="ECO:0008006" key="4">
    <source>
        <dbReference type="Google" id="ProtNLM"/>
    </source>
</evidence>
<feature type="coiled-coil region" evidence="1">
    <location>
        <begin position="13"/>
        <end position="63"/>
    </location>
</feature>
<dbReference type="Proteomes" id="UP001518925">
    <property type="component" value="Unassembled WGS sequence"/>
</dbReference>
<dbReference type="RefSeq" id="WP_204203512.1">
    <property type="nucleotide sequence ID" value="NZ_JAFELM010000030.1"/>
</dbReference>
<dbReference type="EMBL" id="JAFELM010000030">
    <property type="protein sequence ID" value="MBM6618152.1"/>
    <property type="molecule type" value="Genomic_DNA"/>
</dbReference>
<proteinExistence type="predicted"/>
<reference evidence="2 3" key="1">
    <citation type="submission" date="2021-02" db="EMBL/GenBank/DDBJ databases">
        <title>Bacillus sp. RD4P76, an endophyte from a halophyte.</title>
        <authorList>
            <person name="Sun J.-Q."/>
        </authorList>
    </citation>
    <scope>NUCLEOTIDE SEQUENCE [LARGE SCALE GENOMIC DNA]</scope>
    <source>
        <strain evidence="2 3">RD4P76</strain>
    </source>
</reference>
<evidence type="ECO:0000256" key="1">
    <source>
        <dbReference type="SAM" id="Coils"/>
    </source>
</evidence>
<organism evidence="2 3">
    <name type="scientific">Bacillus suaedaesalsae</name>
    <dbReference type="NCBI Taxonomy" id="2810349"/>
    <lineage>
        <taxon>Bacteria</taxon>
        <taxon>Bacillati</taxon>
        <taxon>Bacillota</taxon>
        <taxon>Bacilli</taxon>
        <taxon>Bacillales</taxon>
        <taxon>Bacillaceae</taxon>
        <taxon>Bacillus</taxon>
    </lineage>
</organism>
<name>A0ABS2DI30_9BACI</name>
<sequence length="63" mass="6867">MQKNARGYVQDSASALDNARESLQNALQTVEKDSNRTDIEETLNAVEAALQQCNQAVSALESQ</sequence>
<evidence type="ECO:0000313" key="3">
    <source>
        <dbReference type="Proteomes" id="UP001518925"/>
    </source>
</evidence>
<evidence type="ECO:0000313" key="2">
    <source>
        <dbReference type="EMBL" id="MBM6618152.1"/>
    </source>
</evidence>
<keyword evidence="3" id="KW-1185">Reference proteome</keyword>
<keyword evidence="1" id="KW-0175">Coiled coil</keyword>
<comment type="caution">
    <text evidence="2">The sequence shown here is derived from an EMBL/GenBank/DDBJ whole genome shotgun (WGS) entry which is preliminary data.</text>
</comment>